<dbReference type="InterPro" id="IPR000941">
    <property type="entry name" value="Enolase"/>
</dbReference>
<evidence type="ECO:0000256" key="7">
    <source>
        <dbReference type="ARBA" id="ARBA00022842"/>
    </source>
</evidence>
<evidence type="ECO:0000256" key="5">
    <source>
        <dbReference type="ARBA" id="ARBA00017068"/>
    </source>
</evidence>
<feature type="domain" description="Enolase C-terminal TIM barrel" evidence="11">
    <location>
        <begin position="64"/>
        <end position="330"/>
    </location>
</feature>
<keyword evidence="6" id="KW-0964">Secreted</keyword>
<evidence type="ECO:0000256" key="1">
    <source>
        <dbReference type="ARBA" id="ARBA00001946"/>
    </source>
</evidence>
<dbReference type="EMBL" id="NRRV01000209">
    <property type="protein sequence ID" value="MBK1634030.1"/>
    <property type="molecule type" value="Genomic_DNA"/>
</dbReference>
<evidence type="ECO:0000256" key="10">
    <source>
        <dbReference type="ARBA" id="ARBA00045763"/>
    </source>
</evidence>
<comment type="pathway">
    <text evidence="2">Carbohydrate degradation; glycolysis; pyruvate from D-glyceraldehyde 3-phosphate: step 4/5.</text>
</comment>
<dbReference type="PRINTS" id="PR00148">
    <property type="entry name" value="ENOLASE"/>
</dbReference>
<sequence>LQAYIQGRSFQSQREFDAAFAKGGPFEKLGADIALALSLAFCRAQARARGCSLKTLLDDLSDLKPSMPHPIVNIFSGGVHGGHISYQQLMIIPRHARLRDDVETALTVYGEIEDLMRSRDLLEGYSASSGMMTSLSDLQQLFDIIASTLERLGLGNDVALGTDVAAEHMEQGDGTYRVGTDIYTANEFQAFHRRLLDDYNFCFYEDPFGPDDGAAWRALTGYASASTMIVGDDLFATNAENIDPGLATGILLKMNQVGTVTGTLDAAVAAREAGMRLCVSHRSKETEDTAMCDLAVAVGADLIKVGGPRRGDRIAKYNRLLRLAEEAYCPPA</sequence>
<dbReference type="InterPro" id="IPR020809">
    <property type="entry name" value="Enolase_CS"/>
</dbReference>
<dbReference type="PANTHER" id="PTHR11902:SF1">
    <property type="entry name" value="ENOLASE"/>
    <property type="match status" value="1"/>
</dbReference>
<dbReference type="SMART" id="SM01192">
    <property type="entry name" value="Enolase_C"/>
    <property type="match status" value="1"/>
</dbReference>
<dbReference type="Pfam" id="PF00113">
    <property type="entry name" value="Enolase_C"/>
    <property type="match status" value="1"/>
</dbReference>
<evidence type="ECO:0000256" key="6">
    <source>
        <dbReference type="ARBA" id="ARBA00022525"/>
    </source>
</evidence>
<evidence type="ECO:0000313" key="12">
    <source>
        <dbReference type="EMBL" id="MBK1634030.1"/>
    </source>
</evidence>
<organism evidence="12 13">
    <name type="scientific">Thiohalocapsa halophila</name>
    <dbReference type="NCBI Taxonomy" id="69359"/>
    <lineage>
        <taxon>Bacteria</taxon>
        <taxon>Pseudomonadati</taxon>
        <taxon>Pseudomonadota</taxon>
        <taxon>Gammaproteobacteria</taxon>
        <taxon>Chromatiales</taxon>
        <taxon>Chromatiaceae</taxon>
        <taxon>Thiohalocapsa</taxon>
    </lineage>
</organism>
<evidence type="ECO:0000256" key="9">
    <source>
        <dbReference type="ARBA" id="ARBA00023239"/>
    </source>
</evidence>
<reference evidence="12 13" key="1">
    <citation type="journal article" date="2020" name="Microorganisms">
        <title>Osmotic Adaptation and Compatible Solute Biosynthesis of Phototrophic Bacteria as Revealed from Genome Analyses.</title>
        <authorList>
            <person name="Imhoff J.F."/>
            <person name="Rahn T."/>
            <person name="Kunzel S."/>
            <person name="Keller A."/>
            <person name="Neulinger S.C."/>
        </authorList>
    </citation>
    <scope>NUCLEOTIDE SEQUENCE [LARGE SCALE GENOMIC DNA]</scope>
    <source>
        <strain evidence="12 13">DSM 6210</strain>
    </source>
</reference>
<comment type="caution">
    <text evidence="12">The sequence shown here is derived from an EMBL/GenBank/DDBJ whole genome shotgun (WGS) entry which is preliminary data.</text>
</comment>
<dbReference type="Proteomes" id="UP000748752">
    <property type="component" value="Unassembled WGS sequence"/>
</dbReference>
<evidence type="ECO:0000256" key="4">
    <source>
        <dbReference type="ARBA" id="ARBA00012058"/>
    </source>
</evidence>
<name>A0ABS1CQ68_9GAMM</name>
<keyword evidence="13" id="KW-1185">Reference proteome</keyword>
<evidence type="ECO:0000256" key="3">
    <source>
        <dbReference type="ARBA" id="ARBA00009604"/>
    </source>
</evidence>
<dbReference type="EC" id="4.2.1.11" evidence="4"/>
<dbReference type="InterPro" id="IPR020810">
    <property type="entry name" value="Enolase_C"/>
</dbReference>
<proteinExistence type="inferred from homology"/>
<evidence type="ECO:0000313" key="13">
    <source>
        <dbReference type="Proteomes" id="UP000748752"/>
    </source>
</evidence>
<comment type="function">
    <text evidence="10">Catalyzes the reversible conversion of 2-phosphoglycerate (2-PG) into phosphoenolpyruvate (PEP). It is essential for the degradation of carbohydrates via glycolysis.</text>
</comment>
<dbReference type="PROSITE" id="PS00164">
    <property type="entry name" value="ENOLASE"/>
    <property type="match status" value="1"/>
</dbReference>
<dbReference type="SUPFAM" id="SSF51604">
    <property type="entry name" value="Enolase C-terminal domain-like"/>
    <property type="match status" value="1"/>
</dbReference>
<feature type="non-terminal residue" evidence="12">
    <location>
        <position position="1"/>
    </location>
</feature>
<dbReference type="Gene3D" id="3.20.20.120">
    <property type="entry name" value="Enolase-like C-terminal domain"/>
    <property type="match status" value="1"/>
</dbReference>
<comment type="cofactor">
    <cofactor evidence="1">
        <name>Mg(2+)</name>
        <dbReference type="ChEBI" id="CHEBI:18420"/>
    </cofactor>
</comment>
<dbReference type="RefSeq" id="WP_200243804.1">
    <property type="nucleotide sequence ID" value="NZ_NRRV01000209.1"/>
</dbReference>
<dbReference type="PANTHER" id="PTHR11902">
    <property type="entry name" value="ENOLASE"/>
    <property type="match status" value="1"/>
</dbReference>
<comment type="similarity">
    <text evidence="3">Belongs to the enolase family.</text>
</comment>
<keyword evidence="9" id="KW-0456">Lyase</keyword>
<dbReference type="InterPro" id="IPR036849">
    <property type="entry name" value="Enolase-like_C_sf"/>
</dbReference>
<accession>A0ABS1CQ68</accession>
<keyword evidence="8" id="KW-0324">Glycolysis</keyword>
<evidence type="ECO:0000256" key="8">
    <source>
        <dbReference type="ARBA" id="ARBA00023152"/>
    </source>
</evidence>
<protein>
    <recommendedName>
        <fullName evidence="5">Enolase</fullName>
        <ecNumber evidence="4">4.2.1.11</ecNumber>
    </recommendedName>
</protein>
<gene>
    <name evidence="12" type="ORF">CKO31_25585</name>
</gene>
<keyword evidence="7" id="KW-0460">Magnesium</keyword>
<evidence type="ECO:0000256" key="2">
    <source>
        <dbReference type="ARBA" id="ARBA00005031"/>
    </source>
</evidence>
<evidence type="ECO:0000259" key="11">
    <source>
        <dbReference type="SMART" id="SM01192"/>
    </source>
</evidence>